<evidence type="ECO:0000256" key="4">
    <source>
        <dbReference type="ARBA" id="ARBA00023136"/>
    </source>
</evidence>
<sequence>MLVTTVLVQLLHPGEWLSAMLAVACICGAYLTNRTGFALMTACVSSYVVPLLGLQPGNPFTTAVERVGLTLVGGTVALLVYALFPSSESPRLGDRLADWIAATGRYATAVLTLHGDPAGHSSREVRTALLDSRQTRAEFLRAMQQAEAEPAPESLRSLSGEQSARARAAVGLLSRAALLLEAHLPAPQAPPLAGAEEFAAALLDATSTAATAVRLGTPVDFSRLRAEQQAWEGQLSGLRGERPRVVAAALRLLLKALDDLEVALSPDPVPPALEIGTAA</sequence>
<dbReference type="InterPro" id="IPR049453">
    <property type="entry name" value="Memb_transporter_dom"/>
</dbReference>
<keyword evidence="7" id="KW-1185">Reference proteome</keyword>
<reference evidence="6 7" key="1">
    <citation type="journal article" date="2019" name="Int. J. Syst. Evol. Microbiol.">
        <title>The Global Catalogue of Microorganisms (GCM) 10K type strain sequencing project: providing services to taxonomists for standard genome sequencing and annotation.</title>
        <authorList>
            <consortium name="The Broad Institute Genomics Platform"/>
            <consortium name="The Broad Institute Genome Sequencing Center for Infectious Disease"/>
            <person name="Wu L."/>
            <person name="Ma J."/>
        </authorList>
    </citation>
    <scope>NUCLEOTIDE SEQUENCE [LARGE SCALE GENOMIC DNA]</scope>
    <source>
        <strain evidence="6 7">JCM 13004</strain>
    </source>
</reference>
<comment type="subcellular location">
    <subcellularLocation>
        <location evidence="1">Membrane</location>
        <topology evidence="1">Multi-pass membrane protein</topology>
    </subcellularLocation>
</comment>
<dbReference type="Pfam" id="PF13515">
    <property type="entry name" value="FUSC_2"/>
    <property type="match status" value="1"/>
</dbReference>
<evidence type="ECO:0000256" key="1">
    <source>
        <dbReference type="ARBA" id="ARBA00004141"/>
    </source>
</evidence>
<name>A0ABN1WH17_9ACTN</name>
<keyword evidence="2" id="KW-0812">Transmembrane</keyword>
<protein>
    <recommendedName>
        <fullName evidence="5">Integral membrane bound transporter domain-containing protein</fullName>
    </recommendedName>
</protein>
<evidence type="ECO:0000313" key="7">
    <source>
        <dbReference type="Proteomes" id="UP001500037"/>
    </source>
</evidence>
<evidence type="ECO:0000256" key="2">
    <source>
        <dbReference type="ARBA" id="ARBA00022692"/>
    </source>
</evidence>
<comment type="caution">
    <text evidence="6">The sequence shown here is derived from an EMBL/GenBank/DDBJ whole genome shotgun (WGS) entry which is preliminary data.</text>
</comment>
<evidence type="ECO:0000256" key="3">
    <source>
        <dbReference type="ARBA" id="ARBA00022989"/>
    </source>
</evidence>
<feature type="domain" description="Integral membrane bound transporter" evidence="5">
    <location>
        <begin position="5"/>
        <end position="80"/>
    </location>
</feature>
<organism evidence="6 7">
    <name type="scientific">Kitasatospora nipponensis</name>
    <dbReference type="NCBI Taxonomy" id="258049"/>
    <lineage>
        <taxon>Bacteria</taxon>
        <taxon>Bacillati</taxon>
        <taxon>Actinomycetota</taxon>
        <taxon>Actinomycetes</taxon>
        <taxon>Kitasatosporales</taxon>
        <taxon>Streptomycetaceae</taxon>
        <taxon>Kitasatospora</taxon>
    </lineage>
</organism>
<dbReference type="Proteomes" id="UP001500037">
    <property type="component" value="Unassembled WGS sequence"/>
</dbReference>
<dbReference type="RefSeq" id="WP_344443342.1">
    <property type="nucleotide sequence ID" value="NZ_BAAALF010000075.1"/>
</dbReference>
<evidence type="ECO:0000259" key="5">
    <source>
        <dbReference type="Pfam" id="PF13515"/>
    </source>
</evidence>
<proteinExistence type="predicted"/>
<accession>A0ABN1WH17</accession>
<keyword evidence="4" id="KW-0472">Membrane</keyword>
<evidence type="ECO:0000313" key="6">
    <source>
        <dbReference type="EMBL" id="GAA1246463.1"/>
    </source>
</evidence>
<keyword evidence="3" id="KW-1133">Transmembrane helix</keyword>
<gene>
    <name evidence="6" type="ORF">GCM10009665_41740</name>
</gene>
<dbReference type="EMBL" id="BAAALF010000075">
    <property type="protein sequence ID" value="GAA1246463.1"/>
    <property type="molecule type" value="Genomic_DNA"/>
</dbReference>